<dbReference type="OrthoDB" id="4161332at2759"/>
<evidence type="ECO:0000256" key="1">
    <source>
        <dbReference type="ARBA" id="ARBA00023242"/>
    </source>
</evidence>
<name>A0A0A2WB58_BEABA</name>
<evidence type="ECO:0000313" key="3">
    <source>
        <dbReference type="EMBL" id="KGQ10194.1"/>
    </source>
</evidence>
<feature type="domain" description="Xylanolytic transcriptional activator regulatory" evidence="2">
    <location>
        <begin position="229"/>
        <end position="306"/>
    </location>
</feature>
<dbReference type="eggNOG" id="ENOG502SI2M">
    <property type="taxonomic scope" value="Eukaryota"/>
</dbReference>
<dbReference type="SMART" id="SM00906">
    <property type="entry name" value="Fungal_trans"/>
    <property type="match status" value="1"/>
</dbReference>
<sequence length="921" mass="101995">MDKTAWCCRGNSTVSDGESTALLQKRRVMDRGEVRNYRDATTSTASWHISVASPSVSRLSSSVQDEAAARQDSILDPSRPEALQLVRAATSTTMPTRKPHEIEYMRHEGVFTRLPDDVCDELIGCYFQHVHFFLPILDVPKVLNEYWSRGSKGINPLLLWSMFLAAANFIDGITLEKAGFSSKKAMKTVMYYRAKCLYYFDSGTNILDIIRAVILLAFWHSDPQDYMGAWCWIGVAISLAQAINLHRDPANTKQTRNLFKVSEPMARRIWWSLVVGDRWIAAANGRPMRLRSDGHDLPRPSRYDVLPELRRVNPKARSEFILANESEARSEFSLVANEARLAELWLRMVRVSDALGDVLQLHHRVRGPEPCIQKVNQLLCQLNEGEFAYSSSSDDDDVHVHTVQVEMLYQATIAMLCRPYVLNATSTFAADEYTELKQSFLRRGREAASSTNELVEQLIEMNALEFMKPMMITAMVPASQFHLADCQSESTLTRRQGRNKLQLCVNVFAQLRSTYWSADVMYRLFKRAQDLATGESIMQPSPREAPRRPGTPVARQRAAQRMHNVNLMASTLVSAAAALPPKVPMTPVSTAPALQFGDVDQLLSPEFAPMVFSLTAGAATTLASVACARDGASSSTSNIVITSDHQQRSFLLWVSAEYNPNSPAAVLLSFHGGGRNATDQLQLDGFTTADDANATPIVVYPQGLNDTWQGVPGDTVNDVLFTHDILNYLETNYNVDTTRIYASGKSDGGGFCNVLACDACASQRIAAFAPVSGAFYVDTLPCHPDTVKLPCSPGRSNVAFIEFHGGNDTTISYQGGERKNECLPAIPHFVRQWSVRNGLGLQNHSSEIAANTTSYTYGSGADAGLVTHVYESDIGHDWPSTAPNEDNSRKGHHVASYNATPIILDFFSKYRLSGKSCQSSY</sequence>
<dbReference type="Pfam" id="PF04082">
    <property type="entry name" value="Fungal_trans"/>
    <property type="match status" value="1"/>
</dbReference>
<evidence type="ECO:0000313" key="4">
    <source>
        <dbReference type="Proteomes" id="UP000030106"/>
    </source>
</evidence>
<dbReference type="PANTHER" id="PTHR47425">
    <property type="entry name" value="FARB-RELATED"/>
    <property type="match status" value="1"/>
</dbReference>
<evidence type="ECO:0000259" key="2">
    <source>
        <dbReference type="SMART" id="SM00906"/>
    </source>
</evidence>
<dbReference type="STRING" id="1245745.A0A0A2WB58"/>
<dbReference type="InterPro" id="IPR029058">
    <property type="entry name" value="AB_hydrolase_fold"/>
</dbReference>
<proteinExistence type="predicted"/>
<dbReference type="GO" id="GO:0006351">
    <property type="term" value="P:DNA-templated transcription"/>
    <property type="evidence" value="ECO:0007669"/>
    <property type="project" value="InterPro"/>
</dbReference>
<dbReference type="InterPro" id="IPR052761">
    <property type="entry name" value="Fungal_Detox/Toxin_TFs"/>
</dbReference>
<gene>
    <name evidence="3" type="ORF">BBAD15_g4466</name>
</gene>
<reference evidence="3 4" key="1">
    <citation type="submission" date="2012-10" db="EMBL/GenBank/DDBJ databases">
        <title>Genome sequencing and analysis of entomopathogenic fungi Beauveria bassiana D1-5.</title>
        <authorList>
            <person name="Li Q."/>
            <person name="Wang L."/>
            <person name="Zhang Z."/>
            <person name="Wang Q."/>
            <person name="Ren J."/>
            <person name="Wang M."/>
            <person name="Xu W."/>
            <person name="Wang J."/>
            <person name="Lu Y."/>
            <person name="Du Q."/>
            <person name="Sun Z."/>
        </authorList>
    </citation>
    <scope>NUCLEOTIDE SEQUENCE [LARGE SCALE GENOMIC DNA]</scope>
    <source>
        <strain evidence="3 4">D1-5</strain>
    </source>
</reference>
<dbReference type="Proteomes" id="UP000030106">
    <property type="component" value="Unassembled WGS sequence"/>
</dbReference>
<dbReference type="SUPFAM" id="SSF53474">
    <property type="entry name" value="alpha/beta-Hydrolases"/>
    <property type="match status" value="1"/>
</dbReference>
<dbReference type="AlphaFoldDB" id="A0A0A2WB58"/>
<dbReference type="EMBL" id="ANFO01000347">
    <property type="protein sequence ID" value="KGQ10194.1"/>
    <property type="molecule type" value="Genomic_DNA"/>
</dbReference>
<comment type="caution">
    <text evidence="3">The sequence shown here is derived from an EMBL/GenBank/DDBJ whole genome shotgun (WGS) entry which is preliminary data.</text>
</comment>
<dbReference type="PANTHER" id="PTHR47425:SF3">
    <property type="entry name" value="ZN(II)2CYS6 TRANSCRIPTION FACTOR (EUROFUNG)"/>
    <property type="match status" value="1"/>
</dbReference>
<dbReference type="GO" id="GO:0003677">
    <property type="term" value="F:DNA binding"/>
    <property type="evidence" value="ECO:0007669"/>
    <property type="project" value="InterPro"/>
</dbReference>
<keyword evidence="1" id="KW-0539">Nucleus</keyword>
<dbReference type="InterPro" id="IPR007219">
    <property type="entry name" value="XnlR_reg_dom"/>
</dbReference>
<accession>A0A0A2WB58</accession>
<dbReference type="GO" id="GO:0008270">
    <property type="term" value="F:zinc ion binding"/>
    <property type="evidence" value="ECO:0007669"/>
    <property type="project" value="InterPro"/>
</dbReference>
<organism evidence="3 4">
    <name type="scientific">Beauveria bassiana D1-5</name>
    <dbReference type="NCBI Taxonomy" id="1245745"/>
    <lineage>
        <taxon>Eukaryota</taxon>
        <taxon>Fungi</taxon>
        <taxon>Dikarya</taxon>
        <taxon>Ascomycota</taxon>
        <taxon>Pezizomycotina</taxon>
        <taxon>Sordariomycetes</taxon>
        <taxon>Hypocreomycetidae</taxon>
        <taxon>Hypocreales</taxon>
        <taxon>Cordycipitaceae</taxon>
        <taxon>Beauveria</taxon>
    </lineage>
</organism>
<dbReference type="CDD" id="cd12148">
    <property type="entry name" value="fungal_TF_MHR"/>
    <property type="match status" value="1"/>
</dbReference>
<protein>
    <submittedName>
        <fullName evidence="3">Cutinase transcription factor 1 beta</fullName>
    </submittedName>
</protein>
<dbReference type="HOGENOM" id="CLU_316636_0_0_1"/>
<dbReference type="Gene3D" id="3.40.50.1820">
    <property type="entry name" value="alpha/beta hydrolase"/>
    <property type="match status" value="1"/>
</dbReference>